<keyword evidence="3" id="KW-1185">Reference proteome</keyword>
<sequence length="46" mass="5071">TICCLLISKRGKIKVYPHDFIAVVIVLTIVFGSDECDLFETDLGQG</sequence>
<evidence type="ECO:0000256" key="1">
    <source>
        <dbReference type="SAM" id="Phobius"/>
    </source>
</evidence>
<proteinExistence type="predicted"/>
<name>A0A834I9R9_RHYFE</name>
<evidence type="ECO:0000313" key="2">
    <source>
        <dbReference type="EMBL" id="KAF7274698.1"/>
    </source>
</evidence>
<keyword evidence="1" id="KW-0472">Membrane</keyword>
<dbReference type="AlphaFoldDB" id="A0A834I9R9"/>
<dbReference type="EMBL" id="JAACXV010012381">
    <property type="protein sequence ID" value="KAF7274698.1"/>
    <property type="molecule type" value="Genomic_DNA"/>
</dbReference>
<dbReference type="Proteomes" id="UP000625711">
    <property type="component" value="Unassembled WGS sequence"/>
</dbReference>
<feature type="transmembrane region" description="Helical" evidence="1">
    <location>
        <begin position="15"/>
        <end position="33"/>
    </location>
</feature>
<keyword evidence="1" id="KW-0812">Transmembrane</keyword>
<evidence type="ECO:0000313" key="3">
    <source>
        <dbReference type="Proteomes" id="UP000625711"/>
    </source>
</evidence>
<reference evidence="2" key="1">
    <citation type="submission" date="2020-08" db="EMBL/GenBank/DDBJ databases">
        <title>Genome sequencing and assembly of the red palm weevil Rhynchophorus ferrugineus.</title>
        <authorList>
            <person name="Dias G.B."/>
            <person name="Bergman C.M."/>
            <person name="Manee M."/>
        </authorList>
    </citation>
    <scope>NUCLEOTIDE SEQUENCE</scope>
    <source>
        <strain evidence="2">AA-2017</strain>
        <tissue evidence="2">Whole larva</tissue>
    </source>
</reference>
<accession>A0A834I9R9</accession>
<organism evidence="2 3">
    <name type="scientific">Rhynchophorus ferrugineus</name>
    <name type="common">Red palm weevil</name>
    <name type="synonym">Curculio ferrugineus</name>
    <dbReference type="NCBI Taxonomy" id="354439"/>
    <lineage>
        <taxon>Eukaryota</taxon>
        <taxon>Metazoa</taxon>
        <taxon>Ecdysozoa</taxon>
        <taxon>Arthropoda</taxon>
        <taxon>Hexapoda</taxon>
        <taxon>Insecta</taxon>
        <taxon>Pterygota</taxon>
        <taxon>Neoptera</taxon>
        <taxon>Endopterygota</taxon>
        <taxon>Coleoptera</taxon>
        <taxon>Polyphaga</taxon>
        <taxon>Cucujiformia</taxon>
        <taxon>Curculionidae</taxon>
        <taxon>Dryophthorinae</taxon>
        <taxon>Rhynchophorus</taxon>
    </lineage>
</organism>
<feature type="non-terminal residue" evidence="2">
    <location>
        <position position="46"/>
    </location>
</feature>
<protein>
    <submittedName>
        <fullName evidence="2">Uncharacterized protein</fullName>
    </submittedName>
</protein>
<comment type="caution">
    <text evidence="2">The sequence shown here is derived from an EMBL/GenBank/DDBJ whole genome shotgun (WGS) entry which is preliminary data.</text>
</comment>
<keyword evidence="1" id="KW-1133">Transmembrane helix</keyword>
<feature type="non-terminal residue" evidence="2">
    <location>
        <position position="1"/>
    </location>
</feature>
<gene>
    <name evidence="2" type="ORF">GWI33_012629</name>
</gene>